<sequence>MTFRDLVHAETTSFIDNLADFDREYALNAGLAATRVNDLDKVHRAYYGSTRFTRQQRDARDLARERAVSLDKLAMIERRVATISEVAEQWRMRLTLLRKRGRYKTLLERARELIPSAKKPPTPGIRFTRSTSGLRTMTVTADEHLLADIERTLNDDLDPSSPSTPQMLSAFERVVRVDDSDGDDCSCTSDCTPAGDCDCNDCGCAPGDGDCDDCGGGCDGCDAGDCGCTPGAPEAGNKRGGRSRGVKRSSPEPLILVPLPTHIQIMEGRGDDIELRLTNGTTMTGAEYVNGVVAKHAKPFQLGLFHPEEGPVNLYRESRFANDKQRKLLRAAMPMCLAPGCRKSADQCQFHHMTAWKHGGETNLKNLAVLCRYHNQINDDDPGVHRRGRPEAPYGTPVWVSPRGYPVSNCDYGAMNLLFGITGLGPRVPRG</sequence>
<dbReference type="InterPro" id="IPR002711">
    <property type="entry name" value="HNH"/>
</dbReference>
<feature type="region of interest" description="Disordered" evidence="1">
    <location>
        <begin position="232"/>
        <end position="251"/>
    </location>
</feature>
<dbReference type="Proteomes" id="UP000658613">
    <property type="component" value="Unassembled WGS sequence"/>
</dbReference>
<dbReference type="CDD" id="cd00085">
    <property type="entry name" value="HNHc"/>
    <property type="match status" value="1"/>
</dbReference>
<evidence type="ECO:0000313" key="4">
    <source>
        <dbReference type="Proteomes" id="UP000658613"/>
    </source>
</evidence>
<dbReference type="AlphaFoldDB" id="A0A931E1B5"/>
<gene>
    <name evidence="3" type="ORF">IW254_001868</name>
</gene>
<reference evidence="3" key="1">
    <citation type="submission" date="2020-11" db="EMBL/GenBank/DDBJ databases">
        <title>Sequencing the genomes of 1000 actinobacteria strains.</title>
        <authorList>
            <person name="Klenk H.-P."/>
        </authorList>
    </citation>
    <scope>NUCLEOTIDE SEQUENCE</scope>
    <source>
        <strain evidence="3">DSM 45632</strain>
    </source>
</reference>
<dbReference type="Gene3D" id="1.10.30.50">
    <property type="match status" value="1"/>
</dbReference>
<dbReference type="GO" id="GO:0004519">
    <property type="term" value="F:endonuclease activity"/>
    <property type="evidence" value="ECO:0007669"/>
    <property type="project" value="InterPro"/>
</dbReference>
<dbReference type="InterPro" id="IPR003615">
    <property type="entry name" value="HNH_nuc"/>
</dbReference>
<name>A0A931E1B5_9CORY</name>
<proteinExistence type="predicted"/>
<dbReference type="EMBL" id="JADOUE010000001">
    <property type="protein sequence ID" value="MBG6122899.1"/>
    <property type="molecule type" value="Genomic_DNA"/>
</dbReference>
<dbReference type="SMART" id="SM00507">
    <property type="entry name" value="HNHc"/>
    <property type="match status" value="1"/>
</dbReference>
<dbReference type="GO" id="GO:0008270">
    <property type="term" value="F:zinc ion binding"/>
    <property type="evidence" value="ECO:0007669"/>
    <property type="project" value="InterPro"/>
</dbReference>
<dbReference type="GO" id="GO:0003676">
    <property type="term" value="F:nucleic acid binding"/>
    <property type="evidence" value="ECO:0007669"/>
    <property type="project" value="InterPro"/>
</dbReference>
<evidence type="ECO:0000259" key="2">
    <source>
        <dbReference type="SMART" id="SM00507"/>
    </source>
</evidence>
<feature type="domain" description="HNH nuclease" evidence="2">
    <location>
        <begin position="324"/>
        <end position="376"/>
    </location>
</feature>
<evidence type="ECO:0000313" key="3">
    <source>
        <dbReference type="EMBL" id="MBG6122899.1"/>
    </source>
</evidence>
<dbReference type="Pfam" id="PF01844">
    <property type="entry name" value="HNH"/>
    <property type="match status" value="1"/>
</dbReference>
<accession>A0A931E1B5</accession>
<evidence type="ECO:0000256" key="1">
    <source>
        <dbReference type="SAM" id="MobiDB-lite"/>
    </source>
</evidence>
<protein>
    <recommendedName>
        <fullName evidence="2">HNH nuclease domain-containing protein</fullName>
    </recommendedName>
</protein>
<dbReference type="RefSeq" id="WP_231375550.1">
    <property type="nucleotide sequence ID" value="NZ_CP046980.1"/>
</dbReference>
<organism evidence="3 4">
    <name type="scientific">Corynebacterium aquatimens</name>
    <dbReference type="NCBI Taxonomy" id="1190508"/>
    <lineage>
        <taxon>Bacteria</taxon>
        <taxon>Bacillati</taxon>
        <taxon>Actinomycetota</taxon>
        <taxon>Actinomycetes</taxon>
        <taxon>Mycobacteriales</taxon>
        <taxon>Corynebacteriaceae</taxon>
        <taxon>Corynebacterium</taxon>
    </lineage>
</organism>
<keyword evidence="4" id="KW-1185">Reference proteome</keyword>
<comment type="caution">
    <text evidence="3">The sequence shown here is derived from an EMBL/GenBank/DDBJ whole genome shotgun (WGS) entry which is preliminary data.</text>
</comment>